<dbReference type="PANTHER" id="PTHR10044">
    <property type="entry name" value="INHIBITOR OF APOPTOSIS"/>
    <property type="match status" value="1"/>
</dbReference>
<comment type="caution">
    <text evidence="1">The sequence shown here is derived from an EMBL/GenBank/DDBJ whole genome shotgun (WGS) entry which is preliminary data.</text>
</comment>
<dbReference type="SMART" id="SM00238">
    <property type="entry name" value="BIR"/>
    <property type="match status" value="3"/>
</dbReference>
<dbReference type="AlphaFoldDB" id="A0A815MLU1"/>
<dbReference type="SUPFAM" id="SSF57924">
    <property type="entry name" value="Inhibitor of apoptosis (IAP) repeat"/>
    <property type="match status" value="3"/>
</dbReference>
<organism evidence="1 3">
    <name type="scientific">Rotaria sordida</name>
    <dbReference type="NCBI Taxonomy" id="392033"/>
    <lineage>
        <taxon>Eukaryota</taxon>
        <taxon>Metazoa</taxon>
        <taxon>Spiralia</taxon>
        <taxon>Gnathifera</taxon>
        <taxon>Rotifera</taxon>
        <taxon>Eurotatoria</taxon>
        <taxon>Bdelloidea</taxon>
        <taxon>Philodinida</taxon>
        <taxon>Philodinidae</taxon>
        <taxon>Rotaria</taxon>
    </lineage>
</organism>
<dbReference type="EMBL" id="CAJNOT010004284">
    <property type="protein sequence ID" value="CAF1425016.1"/>
    <property type="molecule type" value="Genomic_DNA"/>
</dbReference>
<protein>
    <submittedName>
        <fullName evidence="1">Uncharacterized protein</fullName>
    </submittedName>
</protein>
<dbReference type="EMBL" id="CAJOBD010011923">
    <property type="protein sequence ID" value="CAF4174345.1"/>
    <property type="molecule type" value="Genomic_DNA"/>
</dbReference>
<sequence>MIAMNKDAHLSKCFEKEQQNAAWKHDVSRRIANVYEKLKKRGVHSPTFISAAGLTYTGVADTARCHTCGLEVSEWTADMEPFTIHIRRSPDCSFVKSVVSKNRMSFSSSSNLITNQQNYELRHYDESPPKRQKINRQMISLFLEVEIMKEVRCRTFSHWIQHMIPSRTQMISAGFFSCNVDDRVICLYCNLICQQWIPDSDDPQEVHETLSPQCPYVLFILKPRKTLAASILNESPNNPVATTDLSRFREIVHKSAYHSDYMEIPKRQASFHSWPQEQIPPVDDLVQAGFFYTGLRTIVTCFYCNGSLQNWSPKDNPLVEHVRWFPFCAYAKQLCSDELYRKIQDLKQTTQG</sequence>
<dbReference type="PANTHER" id="PTHR10044:SF139">
    <property type="entry name" value="DEATH-ASSOCIATED INHIBITOR OF APOPTOSIS 2"/>
    <property type="match status" value="1"/>
</dbReference>
<dbReference type="Proteomes" id="UP000663836">
    <property type="component" value="Unassembled WGS sequence"/>
</dbReference>
<dbReference type="InterPro" id="IPR001370">
    <property type="entry name" value="BIR_rpt"/>
</dbReference>
<dbReference type="InterPro" id="IPR050784">
    <property type="entry name" value="IAP"/>
</dbReference>
<proteinExistence type="predicted"/>
<dbReference type="Pfam" id="PF00653">
    <property type="entry name" value="BIR"/>
    <property type="match status" value="3"/>
</dbReference>
<name>A0A815MLU1_9BILA</name>
<dbReference type="GO" id="GO:0005634">
    <property type="term" value="C:nucleus"/>
    <property type="evidence" value="ECO:0007669"/>
    <property type="project" value="TreeGrafter"/>
</dbReference>
<dbReference type="Proteomes" id="UP000663864">
    <property type="component" value="Unassembled WGS sequence"/>
</dbReference>
<dbReference type="GO" id="GO:0005737">
    <property type="term" value="C:cytoplasm"/>
    <property type="evidence" value="ECO:0007669"/>
    <property type="project" value="TreeGrafter"/>
</dbReference>
<dbReference type="GO" id="GO:0051726">
    <property type="term" value="P:regulation of cell cycle"/>
    <property type="evidence" value="ECO:0007669"/>
    <property type="project" value="TreeGrafter"/>
</dbReference>
<evidence type="ECO:0000313" key="1">
    <source>
        <dbReference type="EMBL" id="CAF1425016.1"/>
    </source>
</evidence>
<dbReference type="CDD" id="cd00022">
    <property type="entry name" value="BIR"/>
    <property type="match status" value="2"/>
</dbReference>
<evidence type="ECO:0000313" key="2">
    <source>
        <dbReference type="EMBL" id="CAF4174345.1"/>
    </source>
</evidence>
<gene>
    <name evidence="2" type="ORF">JBS370_LOCUS35175</name>
    <name evidence="1" type="ORF">ZHD862_LOCUS34115</name>
</gene>
<evidence type="ECO:0000313" key="3">
    <source>
        <dbReference type="Proteomes" id="UP000663864"/>
    </source>
</evidence>
<dbReference type="PROSITE" id="PS50143">
    <property type="entry name" value="BIR_REPEAT_2"/>
    <property type="match status" value="3"/>
</dbReference>
<accession>A0A815MLU1</accession>
<reference evidence="1" key="1">
    <citation type="submission" date="2021-02" db="EMBL/GenBank/DDBJ databases">
        <authorList>
            <person name="Nowell W R."/>
        </authorList>
    </citation>
    <scope>NUCLEOTIDE SEQUENCE</scope>
</reference>
<dbReference type="Gene3D" id="1.10.1170.10">
    <property type="entry name" value="Inhibitor Of Apoptosis Protein (2mihbC-IAP-1), Chain A"/>
    <property type="match status" value="3"/>
</dbReference>